<dbReference type="AlphaFoldDB" id="A0A9N7J0T7"/>
<evidence type="ECO:0000313" key="2">
    <source>
        <dbReference type="Proteomes" id="UP000239650"/>
    </source>
</evidence>
<comment type="caution">
    <text evidence="1">The sequence shown here is derived from an EMBL/GenBank/DDBJ whole genome shotgun (WGS) entry which is preliminary data.</text>
</comment>
<organism evidence="1 2">
    <name type="scientific">Latilactobacillus sakei</name>
    <name type="common">Lactobacillus sakei</name>
    <dbReference type="NCBI Taxonomy" id="1599"/>
    <lineage>
        <taxon>Bacteria</taxon>
        <taxon>Bacillati</taxon>
        <taxon>Bacillota</taxon>
        <taxon>Bacilli</taxon>
        <taxon>Lactobacillales</taxon>
        <taxon>Lactobacillaceae</taxon>
        <taxon>Latilactobacillus</taxon>
    </lineage>
</organism>
<accession>A0A9N7J0T7</accession>
<gene>
    <name evidence="1" type="ORF">LAS9267_01049</name>
</gene>
<reference evidence="1 2" key="1">
    <citation type="submission" date="2018-02" db="EMBL/GenBank/DDBJ databases">
        <authorList>
            <person name="Rodrigo-Torres L."/>
            <person name="Arahal R. D."/>
            <person name="Lucena T."/>
        </authorList>
    </citation>
    <scope>NUCLEOTIDE SEQUENCE [LARGE SCALE GENOMIC DNA]</scope>
    <source>
        <strain evidence="1 2">CECT 9267</strain>
    </source>
</reference>
<name>A0A9N7J0T7_LATSK</name>
<protein>
    <submittedName>
        <fullName evidence="1">Uncharacterized protein</fullName>
    </submittedName>
</protein>
<proteinExistence type="predicted"/>
<sequence length="181" mass="20417">MKRKVWIIVIIVLLVIIGGTWGYTSFQKQHKEAQIAKQLDTIQTEVKAFNRVKSDSQKLTTLKKMVSSADHYHQKANQSTKVNKAYQLAISKAQQYFKDQNQQVLKANTIQDKSVSDATIQTKNRRLNGLLTTIKDQGTTIYTKPALKKITNQVQKTIKANQQQATEPATSSVATKQVITQ</sequence>
<dbReference type="GeneID" id="57132640"/>
<evidence type="ECO:0000313" key="1">
    <source>
        <dbReference type="EMBL" id="SPE20691.1"/>
    </source>
</evidence>
<dbReference type="Proteomes" id="UP000239650">
    <property type="component" value="Unassembled WGS sequence"/>
</dbReference>
<dbReference type="EMBL" id="OKRC01000004">
    <property type="protein sequence ID" value="SPE20691.1"/>
    <property type="molecule type" value="Genomic_DNA"/>
</dbReference>
<dbReference type="RefSeq" id="WP_025015986.1">
    <property type="nucleotide sequence ID" value="NZ_BJLN01000005.1"/>
</dbReference>